<feature type="compositionally biased region" description="Basic and acidic residues" evidence="1">
    <location>
        <begin position="46"/>
        <end position="62"/>
    </location>
</feature>
<evidence type="ECO:0000256" key="1">
    <source>
        <dbReference type="SAM" id="MobiDB-lite"/>
    </source>
</evidence>
<gene>
    <name evidence="2" type="ORF">E2562_027010</name>
</gene>
<dbReference type="Proteomes" id="UP000479710">
    <property type="component" value="Unassembled WGS sequence"/>
</dbReference>
<dbReference type="EMBL" id="SPHZ02000003">
    <property type="protein sequence ID" value="KAF0926661.1"/>
    <property type="molecule type" value="Genomic_DNA"/>
</dbReference>
<comment type="caution">
    <text evidence="2">The sequence shown here is derived from an EMBL/GenBank/DDBJ whole genome shotgun (WGS) entry which is preliminary data.</text>
</comment>
<proteinExistence type="predicted"/>
<dbReference type="AlphaFoldDB" id="A0A6G1EPW5"/>
<protein>
    <submittedName>
        <fullName evidence="2">Uncharacterized protein</fullName>
    </submittedName>
</protein>
<feature type="region of interest" description="Disordered" evidence="1">
    <location>
        <begin position="18"/>
        <end position="70"/>
    </location>
</feature>
<accession>A0A6G1EPW5</accession>
<reference evidence="2 3" key="1">
    <citation type="submission" date="2019-11" db="EMBL/GenBank/DDBJ databases">
        <title>Whole genome sequence of Oryza granulata.</title>
        <authorList>
            <person name="Li W."/>
        </authorList>
    </citation>
    <scope>NUCLEOTIDE SEQUENCE [LARGE SCALE GENOMIC DNA]</scope>
    <source>
        <strain evidence="3">cv. Menghai</strain>
        <tissue evidence="2">Leaf</tissue>
    </source>
</reference>
<sequence length="70" mass="7399">MPSLIWRVSFRGGFATGAGRAQAPPTLAVPVEPPLSPPLKIYGNEVGKEGLPKVEDETRREAVSLSPSEG</sequence>
<evidence type="ECO:0000313" key="2">
    <source>
        <dbReference type="EMBL" id="KAF0926661.1"/>
    </source>
</evidence>
<name>A0A6G1EPW5_9ORYZ</name>
<keyword evidence="3" id="KW-1185">Reference proteome</keyword>
<evidence type="ECO:0000313" key="3">
    <source>
        <dbReference type="Proteomes" id="UP000479710"/>
    </source>
</evidence>
<organism evidence="2 3">
    <name type="scientific">Oryza meyeriana var. granulata</name>
    <dbReference type="NCBI Taxonomy" id="110450"/>
    <lineage>
        <taxon>Eukaryota</taxon>
        <taxon>Viridiplantae</taxon>
        <taxon>Streptophyta</taxon>
        <taxon>Embryophyta</taxon>
        <taxon>Tracheophyta</taxon>
        <taxon>Spermatophyta</taxon>
        <taxon>Magnoliopsida</taxon>
        <taxon>Liliopsida</taxon>
        <taxon>Poales</taxon>
        <taxon>Poaceae</taxon>
        <taxon>BOP clade</taxon>
        <taxon>Oryzoideae</taxon>
        <taxon>Oryzeae</taxon>
        <taxon>Oryzinae</taxon>
        <taxon>Oryza</taxon>
        <taxon>Oryza meyeriana</taxon>
    </lineage>
</organism>